<dbReference type="HOGENOM" id="CLU_062044_0_0_1"/>
<evidence type="ECO:0000256" key="2">
    <source>
        <dbReference type="SAM" id="Phobius"/>
    </source>
</evidence>
<organism evidence="3 4">
    <name type="scientific">Fonsecaea pedrosoi CBS 271.37</name>
    <dbReference type="NCBI Taxonomy" id="1442368"/>
    <lineage>
        <taxon>Eukaryota</taxon>
        <taxon>Fungi</taxon>
        <taxon>Dikarya</taxon>
        <taxon>Ascomycota</taxon>
        <taxon>Pezizomycotina</taxon>
        <taxon>Eurotiomycetes</taxon>
        <taxon>Chaetothyriomycetidae</taxon>
        <taxon>Chaetothyriales</taxon>
        <taxon>Herpotrichiellaceae</taxon>
        <taxon>Fonsecaea</taxon>
    </lineage>
</organism>
<dbReference type="VEuPathDB" id="FungiDB:Z517_01817"/>
<proteinExistence type="predicted"/>
<dbReference type="Proteomes" id="UP000053029">
    <property type="component" value="Unassembled WGS sequence"/>
</dbReference>
<dbReference type="GeneID" id="25301307"/>
<keyword evidence="2" id="KW-0812">Transmembrane</keyword>
<feature type="region of interest" description="Disordered" evidence="1">
    <location>
        <begin position="148"/>
        <end position="169"/>
    </location>
</feature>
<reference evidence="3 4" key="1">
    <citation type="submission" date="2015-01" db="EMBL/GenBank/DDBJ databases">
        <title>The Genome Sequence of Fonsecaea pedrosoi CBS 271.37.</title>
        <authorList>
            <consortium name="The Broad Institute Genomics Platform"/>
            <person name="Cuomo C."/>
            <person name="de Hoog S."/>
            <person name="Gorbushina A."/>
            <person name="Stielow B."/>
            <person name="Teixiera M."/>
            <person name="Abouelleil A."/>
            <person name="Chapman S.B."/>
            <person name="Priest M."/>
            <person name="Young S.K."/>
            <person name="Wortman J."/>
            <person name="Nusbaum C."/>
            <person name="Birren B."/>
        </authorList>
    </citation>
    <scope>NUCLEOTIDE SEQUENCE [LARGE SCALE GENOMIC DNA]</scope>
    <source>
        <strain evidence="3 4">CBS 271.37</strain>
    </source>
</reference>
<keyword evidence="2" id="KW-1133">Transmembrane helix</keyword>
<protein>
    <submittedName>
        <fullName evidence="3">Uncharacterized protein</fullName>
    </submittedName>
</protein>
<accession>A0A0D2E8E2</accession>
<evidence type="ECO:0000256" key="1">
    <source>
        <dbReference type="SAM" id="MobiDB-lite"/>
    </source>
</evidence>
<name>A0A0D2E8E2_9EURO</name>
<dbReference type="EMBL" id="KN846969">
    <property type="protein sequence ID" value="KIW86421.1"/>
    <property type="molecule type" value="Genomic_DNA"/>
</dbReference>
<feature type="transmembrane region" description="Helical" evidence="2">
    <location>
        <begin position="178"/>
        <end position="202"/>
    </location>
</feature>
<evidence type="ECO:0000313" key="4">
    <source>
        <dbReference type="Proteomes" id="UP000053029"/>
    </source>
</evidence>
<dbReference type="OrthoDB" id="3692311at2759"/>
<sequence length="378" mass="40220">MVSDNHSLFTFDLLMAHLRRQDTFNDSDYVSCPVGGEWWKCEDVNYPTFIGCCSSNPCSGQMCPPANLSPMGFGAVTTPVPDYPNHSCPYGGLWYTCADNSVPFQGCCDSNPCNGQGCPASDLRPAGVHTVVVAGSSTFTVPATVATTSSGSVSSAPATTTSSTATAQPASKSVDTAAIAGGAVAAAVSLTIIIGLAVFCLIRRRRMKRSLQESAQLGREPLEYKSFYKDPFGAVMTPLPRYSGSASTTQGPFSPAPAYYSPRAPRFQDDGEPQEIMGLGLTPDEFNRRHASRSPANHNIDGPVELSTYRFSANPPDTEARSPLLETQPTGNPTDRLATDGEVDSRSRLRSRPAVADLRGEVSRSPSRGPARGFDPDD</sequence>
<feature type="region of interest" description="Disordered" evidence="1">
    <location>
        <begin position="285"/>
        <end position="378"/>
    </location>
</feature>
<keyword evidence="4" id="KW-1185">Reference proteome</keyword>
<dbReference type="RefSeq" id="XP_013290229.1">
    <property type="nucleotide sequence ID" value="XM_013434775.1"/>
</dbReference>
<feature type="compositionally biased region" description="Basic and acidic residues" evidence="1">
    <location>
        <begin position="337"/>
        <end position="347"/>
    </location>
</feature>
<evidence type="ECO:0000313" key="3">
    <source>
        <dbReference type="EMBL" id="KIW86421.1"/>
    </source>
</evidence>
<dbReference type="AlphaFoldDB" id="A0A0D2E8E2"/>
<dbReference type="STRING" id="1442368.A0A0D2E8E2"/>
<keyword evidence="2" id="KW-0472">Membrane</keyword>
<gene>
    <name evidence="3" type="ORF">Z517_01817</name>
</gene>